<gene>
    <name evidence="3" type="ORF">XA68_10442</name>
</gene>
<keyword evidence="2" id="KW-0732">Signal</keyword>
<organism evidence="3 4">
    <name type="scientific">Ophiocordyceps unilateralis</name>
    <name type="common">Zombie-ant fungus</name>
    <name type="synonym">Torrubia unilateralis</name>
    <dbReference type="NCBI Taxonomy" id="268505"/>
    <lineage>
        <taxon>Eukaryota</taxon>
        <taxon>Fungi</taxon>
        <taxon>Dikarya</taxon>
        <taxon>Ascomycota</taxon>
        <taxon>Pezizomycotina</taxon>
        <taxon>Sordariomycetes</taxon>
        <taxon>Hypocreomycetidae</taxon>
        <taxon>Hypocreales</taxon>
        <taxon>Ophiocordycipitaceae</taxon>
        <taxon>Ophiocordyceps</taxon>
    </lineage>
</organism>
<feature type="chain" id="PRO_5012766954" evidence="2">
    <location>
        <begin position="22"/>
        <end position="154"/>
    </location>
</feature>
<keyword evidence="4" id="KW-1185">Reference proteome</keyword>
<evidence type="ECO:0000256" key="2">
    <source>
        <dbReference type="SAM" id="SignalP"/>
    </source>
</evidence>
<evidence type="ECO:0000313" key="3">
    <source>
        <dbReference type="EMBL" id="PFH60734.1"/>
    </source>
</evidence>
<comment type="caution">
    <text evidence="3">The sequence shown here is derived from an EMBL/GenBank/DDBJ whole genome shotgun (WGS) entry which is preliminary data.</text>
</comment>
<feature type="signal peptide" evidence="2">
    <location>
        <begin position="1"/>
        <end position="21"/>
    </location>
</feature>
<dbReference type="EMBL" id="LAZP02000110">
    <property type="protein sequence ID" value="PFH60734.1"/>
    <property type="molecule type" value="Genomic_DNA"/>
</dbReference>
<reference evidence="3 4" key="1">
    <citation type="journal article" date="2015" name="BMC Genomics">
        <title>Gene expression during zombie ant biting behavior reflects the complexity underlying fungal parasitic behavioral manipulation.</title>
        <authorList>
            <person name="de Bekker C."/>
            <person name="Ohm R.A."/>
            <person name="Loreto R.G."/>
            <person name="Sebastian A."/>
            <person name="Albert I."/>
            <person name="Merrow M."/>
            <person name="Brachmann A."/>
            <person name="Hughes D.P."/>
        </authorList>
    </citation>
    <scope>NUCLEOTIDE SEQUENCE [LARGE SCALE GENOMIC DNA]</scope>
    <source>
        <strain evidence="3 4">SC16a</strain>
    </source>
</reference>
<dbReference type="AlphaFoldDB" id="A0A2A9PHN9"/>
<reference evidence="3 4" key="2">
    <citation type="journal article" date="2017" name="Sci. Rep.">
        <title>Ant-infecting Ophiocordyceps genomes reveal a high diversity of potential behavioral manipulation genes and a possible major role for enterotoxins.</title>
        <authorList>
            <person name="de Bekker C."/>
            <person name="Ohm R.A."/>
            <person name="Evans H.C."/>
            <person name="Brachmann A."/>
            <person name="Hughes D.P."/>
        </authorList>
    </citation>
    <scope>NUCLEOTIDE SEQUENCE [LARGE SCALE GENOMIC DNA]</scope>
    <source>
        <strain evidence="3 4">SC16a</strain>
    </source>
</reference>
<feature type="region of interest" description="Disordered" evidence="1">
    <location>
        <begin position="63"/>
        <end position="83"/>
    </location>
</feature>
<accession>A0A2A9PHN9</accession>
<name>A0A2A9PHN9_OPHUN</name>
<protein>
    <submittedName>
        <fullName evidence="3">Uncharacterized protein</fullName>
    </submittedName>
</protein>
<dbReference type="Proteomes" id="UP000037136">
    <property type="component" value="Unassembled WGS sequence"/>
</dbReference>
<sequence length="154" mass="16507">MKFTVTLVPWAWLMVSAAASADVWPNDLSRPSSTTIRRRSYILPGPPSTVLPAATTQSEITLYPRDDPSLCSPTCRPNEPPPPYREDWIIFSLTGSRPPATPTPIPDPIPNPIPDPIPDPVQPTVPPVITGNGADKVGFSLAGPALVGFAMLFV</sequence>
<proteinExistence type="predicted"/>
<evidence type="ECO:0000313" key="4">
    <source>
        <dbReference type="Proteomes" id="UP000037136"/>
    </source>
</evidence>
<evidence type="ECO:0000256" key="1">
    <source>
        <dbReference type="SAM" id="MobiDB-lite"/>
    </source>
</evidence>